<name>A0A174FRM6_9BACE</name>
<dbReference type="PANTHER" id="PTHR43581">
    <property type="entry name" value="ATP/GTP PHOSPHATASE"/>
    <property type="match status" value="1"/>
</dbReference>
<reference evidence="2 5" key="1">
    <citation type="submission" date="2015-09" db="EMBL/GenBank/DDBJ databases">
        <authorList>
            <consortium name="Pathogen Informatics"/>
        </authorList>
    </citation>
    <scope>NUCLEOTIDE SEQUENCE [LARGE SCALE GENOMIC DNA]</scope>
    <source>
        <strain evidence="2 5">2789STDY5608840</strain>
    </source>
</reference>
<evidence type="ECO:0000313" key="2">
    <source>
        <dbReference type="EMBL" id="CUO51170.1"/>
    </source>
</evidence>
<dbReference type="EMBL" id="VWAK01000004">
    <property type="protein sequence ID" value="KAA5232002.1"/>
    <property type="molecule type" value="Genomic_DNA"/>
</dbReference>
<dbReference type="Gene3D" id="3.40.50.300">
    <property type="entry name" value="P-loop containing nucleotide triphosphate hydrolases"/>
    <property type="match status" value="1"/>
</dbReference>
<proteinExistence type="predicted"/>
<dbReference type="AlphaFoldDB" id="A0A174FRM6"/>
<evidence type="ECO:0000313" key="3">
    <source>
        <dbReference type="EMBL" id="KAA5232002.1"/>
    </source>
</evidence>
<evidence type="ECO:0000313" key="4">
    <source>
        <dbReference type="EMBL" id="KAA5258974.1"/>
    </source>
</evidence>
<evidence type="ECO:0000313" key="7">
    <source>
        <dbReference type="Proteomes" id="UP000440198"/>
    </source>
</evidence>
<dbReference type="SUPFAM" id="SSF52540">
    <property type="entry name" value="P-loop containing nucleoside triphosphate hydrolases"/>
    <property type="match status" value="1"/>
</dbReference>
<dbReference type="EMBL" id="VWAG01000006">
    <property type="protein sequence ID" value="KAA5258974.1"/>
    <property type="molecule type" value="Genomic_DNA"/>
</dbReference>
<sequence length="404" mass="45829">MATIQIKNIGPITDTGIIPLTSVMLVIGKQSSGKSTFLKILCFCRWMEKLIMVSDEEAISQYTHNLKFLKSMKQFHRFNDSYFSSASSIRYEGDTITITMENILSDVKILRKPEFETVRYNTKLSFIPSERNLVSVIRNIDQSYRSAESDVLFNYIFEWGEAKDSYTAEHPKRLSFTDNIEYINDGGNDLVRLINENKMIPAYYASSGVQSAMPLDVMVDYFTGLVGKNASVSKHDLANTLARYLGKDKELTNEMLKSISNKMKYQSVQLFIEEPEQNLYPDSQRNLTINLVCALKQAMPKGRGDSMLVMTTHSPYILSTLNVLIAEAYAMDAKPKSDKLRNIVNKECLFPLSAYSAYYIQEDGKFADIIDKDITMISGNELDGVSDWVDDKIARINAVLYGED</sequence>
<dbReference type="InterPro" id="IPR051396">
    <property type="entry name" value="Bact_Antivir_Def_Nuclease"/>
</dbReference>
<dbReference type="Proteomes" id="UP000440198">
    <property type="component" value="Unassembled WGS sequence"/>
</dbReference>
<dbReference type="Pfam" id="PF13304">
    <property type="entry name" value="AAA_21"/>
    <property type="match status" value="1"/>
</dbReference>
<keyword evidence="3" id="KW-0067">ATP-binding</keyword>
<organism evidence="2 5">
    <name type="scientific">Bacteroides finegoldii</name>
    <dbReference type="NCBI Taxonomy" id="338188"/>
    <lineage>
        <taxon>Bacteria</taxon>
        <taxon>Pseudomonadati</taxon>
        <taxon>Bacteroidota</taxon>
        <taxon>Bacteroidia</taxon>
        <taxon>Bacteroidales</taxon>
        <taxon>Bacteroidaceae</taxon>
        <taxon>Bacteroides</taxon>
    </lineage>
</organism>
<dbReference type="STRING" id="338188.ERS852397_02196"/>
<evidence type="ECO:0000259" key="1">
    <source>
        <dbReference type="Pfam" id="PF13304"/>
    </source>
</evidence>
<keyword evidence="7" id="KW-1185">Reference proteome</keyword>
<reference evidence="6 7" key="2">
    <citation type="journal article" date="2019" name="Nat. Med.">
        <title>A library of human gut bacterial isolates paired with longitudinal multiomics data enables mechanistic microbiome research.</title>
        <authorList>
            <person name="Poyet M."/>
            <person name="Groussin M."/>
            <person name="Gibbons S.M."/>
            <person name="Avila-Pacheco J."/>
            <person name="Jiang X."/>
            <person name="Kearney S.M."/>
            <person name="Perrotta A.R."/>
            <person name="Berdy B."/>
            <person name="Zhao S."/>
            <person name="Lieberman T.D."/>
            <person name="Swanson P.K."/>
            <person name="Smith M."/>
            <person name="Roesemann S."/>
            <person name="Alexander J.E."/>
            <person name="Rich S.A."/>
            <person name="Livny J."/>
            <person name="Vlamakis H."/>
            <person name="Clish C."/>
            <person name="Bullock K."/>
            <person name="Deik A."/>
            <person name="Scott J."/>
            <person name="Pierce K.A."/>
            <person name="Xavier R.J."/>
            <person name="Alm E.J."/>
        </authorList>
    </citation>
    <scope>NUCLEOTIDE SEQUENCE [LARGE SCALE GENOMIC DNA]</scope>
    <source>
        <strain evidence="4 7">BIOML-A2</strain>
        <strain evidence="3 6">BIOML-A6</strain>
    </source>
</reference>
<protein>
    <submittedName>
        <fullName evidence="3">ATP-binding protein</fullName>
    </submittedName>
    <submittedName>
        <fullName evidence="2">Uncharacterized conserved protein</fullName>
    </submittedName>
</protein>
<dbReference type="InterPro" id="IPR003959">
    <property type="entry name" value="ATPase_AAA_core"/>
</dbReference>
<dbReference type="PANTHER" id="PTHR43581:SF4">
    <property type="entry name" value="ATP_GTP PHOSPHATASE"/>
    <property type="match status" value="1"/>
</dbReference>
<evidence type="ECO:0000313" key="6">
    <source>
        <dbReference type="Proteomes" id="UP000421791"/>
    </source>
</evidence>
<dbReference type="GO" id="GO:0005524">
    <property type="term" value="F:ATP binding"/>
    <property type="evidence" value="ECO:0007669"/>
    <property type="project" value="UniProtKB-KW"/>
</dbReference>
<dbReference type="InterPro" id="IPR027417">
    <property type="entry name" value="P-loop_NTPase"/>
</dbReference>
<gene>
    <name evidence="2" type="ORF">ERS852397_02196</name>
    <name evidence="4" type="ORF">F2Z09_05380</name>
    <name evidence="3" type="ORF">F2Z22_04250</name>
</gene>
<dbReference type="Proteomes" id="UP000095517">
    <property type="component" value="Unassembled WGS sequence"/>
</dbReference>
<dbReference type="EMBL" id="CYZH01000010">
    <property type="protein sequence ID" value="CUO51170.1"/>
    <property type="molecule type" value="Genomic_DNA"/>
</dbReference>
<dbReference type="Proteomes" id="UP000421791">
    <property type="component" value="Unassembled WGS sequence"/>
</dbReference>
<evidence type="ECO:0000313" key="5">
    <source>
        <dbReference type="Proteomes" id="UP000095517"/>
    </source>
</evidence>
<feature type="domain" description="ATPase AAA-type core" evidence="1">
    <location>
        <begin position="270"/>
        <end position="319"/>
    </location>
</feature>
<keyword evidence="3" id="KW-0547">Nucleotide-binding</keyword>
<accession>A0A174FRM6</accession>